<protein>
    <submittedName>
        <fullName evidence="4">Ankyrin repeat-containing domain protein</fullName>
    </submittedName>
</protein>
<dbReference type="Gene3D" id="1.25.40.20">
    <property type="entry name" value="Ankyrin repeat-containing domain"/>
    <property type="match status" value="2"/>
</dbReference>
<accession>A0AAD9D0A6</accession>
<dbReference type="SMART" id="SM00248">
    <property type="entry name" value="ANK"/>
    <property type="match status" value="7"/>
</dbReference>
<organism evidence="4 5">
    <name type="scientific">Glomerella acutata</name>
    <name type="common">Colletotrichum acutatum</name>
    <dbReference type="NCBI Taxonomy" id="27357"/>
    <lineage>
        <taxon>Eukaryota</taxon>
        <taxon>Fungi</taxon>
        <taxon>Dikarya</taxon>
        <taxon>Ascomycota</taxon>
        <taxon>Pezizomycotina</taxon>
        <taxon>Sordariomycetes</taxon>
        <taxon>Hypocreomycetidae</taxon>
        <taxon>Glomerellales</taxon>
        <taxon>Glomerellaceae</taxon>
        <taxon>Colletotrichum</taxon>
        <taxon>Colletotrichum acutatum species complex</taxon>
    </lineage>
</organism>
<evidence type="ECO:0000256" key="2">
    <source>
        <dbReference type="ARBA" id="ARBA00023043"/>
    </source>
</evidence>
<keyword evidence="5" id="KW-1185">Reference proteome</keyword>
<comment type="caution">
    <text evidence="4">The sequence shown here is derived from an EMBL/GenBank/DDBJ whole genome shotgun (WGS) entry which is preliminary data.</text>
</comment>
<keyword evidence="2 3" id="KW-0040">ANK repeat</keyword>
<dbReference type="Pfam" id="PF00023">
    <property type="entry name" value="Ank"/>
    <property type="match status" value="1"/>
</dbReference>
<reference evidence="4" key="1">
    <citation type="submission" date="2021-12" db="EMBL/GenBank/DDBJ databases">
        <title>Comparative genomics, transcriptomics and evolutionary studies reveal genomic signatures of adaptation to plant cell wall in hemibiotrophic fungi.</title>
        <authorList>
            <consortium name="DOE Joint Genome Institute"/>
            <person name="Baroncelli R."/>
            <person name="Diaz J.F."/>
            <person name="Benocci T."/>
            <person name="Peng M."/>
            <person name="Battaglia E."/>
            <person name="Haridas S."/>
            <person name="Andreopoulos W."/>
            <person name="Labutti K."/>
            <person name="Pangilinan J."/>
            <person name="Floch G.L."/>
            <person name="Makela M.R."/>
            <person name="Henrissat B."/>
            <person name="Grigoriev I.V."/>
            <person name="Crouch J.A."/>
            <person name="De Vries R.P."/>
            <person name="Sukno S.A."/>
            <person name="Thon M.R."/>
        </authorList>
    </citation>
    <scope>NUCLEOTIDE SEQUENCE</scope>
    <source>
        <strain evidence="4">CBS 112980</strain>
    </source>
</reference>
<evidence type="ECO:0000313" key="4">
    <source>
        <dbReference type="EMBL" id="KAK1729116.1"/>
    </source>
</evidence>
<dbReference type="PANTHER" id="PTHR24198:SF165">
    <property type="entry name" value="ANKYRIN REPEAT-CONTAINING PROTEIN-RELATED"/>
    <property type="match status" value="1"/>
</dbReference>
<dbReference type="InterPro" id="IPR002110">
    <property type="entry name" value="Ankyrin_rpt"/>
</dbReference>
<dbReference type="AlphaFoldDB" id="A0AAD9D0A6"/>
<dbReference type="Pfam" id="PF12796">
    <property type="entry name" value="Ank_2"/>
    <property type="match status" value="1"/>
</dbReference>
<dbReference type="PROSITE" id="PS50297">
    <property type="entry name" value="ANK_REP_REGION"/>
    <property type="match status" value="1"/>
</dbReference>
<sequence>MLEKGADVNAQGRDGVAPIHCAAITGFVGAVELLIGAGADINILDAPGETALHWAAFYGQQATLEYLWNIADRTLQDRKGRSALDLAVISGKWETVTWLIHIDADVMARDRVMRLPLHQAAWDGEQSVVELMCKKSPAAVNTSAGGILTPLRCAVMNGQEALVRWLIQDAKAEIDLEVPGLRLESPIVLTIKSHDADMAKILIENGASLRRISRTGRSLLHDSFLYKNQAIAELLLEAGAEDCWDDRGQRVIELVEGDEEKEKFRKLLEKHNVQFNEQAGYRSARRGVGQAGRG</sequence>
<dbReference type="EMBL" id="JAHMHS010000013">
    <property type="protein sequence ID" value="KAK1729116.1"/>
    <property type="molecule type" value="Genomic_DNA"/>
</dbReference>
<dbReference type="PANTHER" id="PTHR24198">
    <property type="entry name" value="ANKYRIN REPEAT AND PROTEIN KINASE DOMAIN-CONTAINING PROTEIN"/>
    <property type="match status" value="1"/>
</dbReference>
<dbReference type="RefSeq" id="XP_060369171.1">
    <property type="nucleotide sequence ID" value="XM_060511146.1"/>
</dbReference>
<evidence type="ECO:0000256" key="1">
    <source>
        <dbReference type="ARBA" id="ARBA00022737"/>
    </source>
</evidence>
<gene>
    <name evidence="4" type="ORF">BDZ83DRAFT_67515</name>
</gene>
<dbReference type="PROSITE" id="PS50088">
    <property type="entry name" value="ANK_REPEAT"/>
    <property type="match status" value="2"/>
</dbReference>
<evidence type="ECO:0000313" key="5">
    <source>
        <dbReference type="Proteomes" id="UP001244207"/>
    </source>
</evidence>
<dbReference type="SUPFAM" id="SSF48403">
    <property type="entry name" value="Ankyrin repeat"/>
    <property type="match status" value="1"/>
</dbReference>
<evidence type="ECO:0000256" key="3">
    <source>
        <dbReference type="PROSITE-ProRule" id="PRU00023"/>
    </source>
</evidence>
<feature type="repeat" description="ANK" evidence="3">
    <location>
        <begin position="14"/>
        <end position="46"/>
    </location>
</feature>
<proteinExistence type="predicted"/>
<dbReference type="GeneID" id="85395045"/>
<dbReference type="Proteomes" id="UP001244207">
    <property type="component" value="Unassembled WGS sequence"/>
</dbReference>
<keyword evidence="1" id="KW-0677">Repeat</keyword>
<dbReference type="InterPro" id="IPR036770">
    <property type="entry name" value="Ankyrin_rpt-contain_sf"/>
</dbReference>
<name>A0AAD9D0A6_GLOAC</name>
<feature type="repeat" description="ANK" evidence="3">
    <location>
        <begin position="79"/>
        <end position="111"/>
    </location>
</feature>